<dbReference type="InterPro" id="IPR004843">
    <property type="entry name" value="Calcineurin-like_PHP"/>
</dbReference>
<evidence type="ECO:0000256" key="1">
    <source>
        <dbReference type="ARBA" id="ARBA00001936"/>
    </source>
</evidence>
<accession>A0AAN8JCI3</accession>
<dbReference type="PANTHER" id="PTHR45668:SF3">
    <property type="entry name" value="SERINE_THREONINE-PROTEIN PHOSPHATASE RDGC"/>
    <property type="match status" value="1"/>
</dbReference>
<dbReference type="AlphaFoldDB" id="A0AAN8JCI3"/>
<dbReference type="Gene3D" id="3.60.21.10">
    <property type="match status" value="1"/>
</dbReference>
<comment type="cofactor">
    <cofactor evidence="1">
        <name>Mn(2+)</name>
        <dbReference type="ChEBI" id="CHEBI:29035"/>
    </cofactor>
</comment>
<dbReference type="GO" id="GO:0004722">
    <property type="term" value="F:protein serine/threonine phosphatase activity"/>
    <property type="evidence" value="ECO:0007669"/>
    <property type="project" value="UniProtKB-EC"/>
</dbReference>
<protein>
    <recommendedName>
        <fullName evidence="10">Serine/threonine-protein phosphatase with EF-hands</fullName>
        <ecNumber evidence="10">3.1.3.16</ecNumber>
    </recommendedName>
</protein>
<keyword evidence="5 10" id="KW-0378">Hydrolase</keyword>
<keyword evidence="4" id="KW-0677">Repeat</keyword>
<evidence type="ECO:0000256" key="6">
    <source>
        <dbReference type="ARBA" id="ARBA00022837"/>
    </source>
</evidence>
<evidence type="ECO:0000256" key="11">
    <source>
        <dbReference type="RuleBase" id="RU004273"/>
    </source>
</evidence>
<comment type="catalytic activity">
    <reaction evidence="8">
        <text>O-phospho-L-seryl-[protein] + H2O = L-seryl-[protein] + phosphate</text>
        <dbReference type="Rhea" id="RHEA:20629"/>
        <dbReference type="Rhea" id="RHEA-COMP:9863"/>
        <dbReference type="Rhea" id="RHEA-COMP:11604"/>
        <dbReference type="ChEBI" id="CHEBI:15377"/>
        <dbReference type="ChEBI" id="CHEBI:29999"/>
        <dbReference type="ChEBI" id="CHEBI:43474"/>
        <dbReference type="ChEBI" id="CHEBI:83421"/>
        <dbReference type="EC" id="3.1.3.16"/>
    </reaction>
</comment>
<dbReference type="GO" id="GO:0030145">
    <property type="term" value="F:manganese ion binding"/>
    <property type="evidence" value="ECO:0007669"/>
    <property type="project" value="UniProtKB-UniRule"/>
</dbReference>
<comment type="caution">
    <text evidence="13">The sequence shown here is derived from an EMBL/GenBank/DDBJ whole genome shotgun (WGS) entry which is preliminary data.</text>
</comment>
<dbReference type="PROSITE" id="PS00018">
    <property type="entry name" value="EF_HAND_1"/>
    <property type="match status" value="2"/>
</dbReference>
<feature type="domain" description="EF-hand" evidence="12">
    <location>
        <begin position="562"/>
        <end position="597"/>
    </location>
</feature>
<evidence type="ECO:0000256" key="5">
    <source>
        <dbReference type="ARBA" id="ARBA00022801"/>
    </source>
</evidence>
<evidence type="ECO:0000256" key="9">
    <source>
        <dbReference type="ARBA" id="ARBA00048336"/>
    </source>
</evidence>
<dbReference type="InterPro" id="IPR000048">
    <property type="entry name" value="IQ_motif_EF-hand-BS"/>
</dbReference>
<dbReference type="Gene3D" id="1.10.238.10">
    <property type="entry name" value="EF-hand"/>
    <property type="match status" value="1"/>
</dbReference>
<dbReference type="Pfam" id="PF08321">
    <property type="entry name" value="PPP5"/>
    <property type="match status" value="1"/>
</dbReference>
<keyword evidence="14" id="KW-1185">Reference proteome</keyword>
<dbReference type="InterPro" id="IPR018247">
    <property type="entry name" value="EF_Hand_1_Ca_BS"/>
</dbReference>
<dbReference type="GO" id="GO:0005506">
    <property type="term" value="F:iron ion binding"/>
    <property type="evidence" value="ECO:0007669"/>
    <property type="project" value="UniProtKB-UniRule"/>
</dbReference>
<dbReference type="SUPFAM" id="SSF56300">
    <property type="entry name" value="Metallo-dependent phosphatases"/>
    <property type="match status" value="1"/>
</dbReference>
<proteinExistence type="inferred from homology"/>
<dbReference type="InterPro" id="IPR029052">
    <property type="entry name" value="Metallo-depent_PP-like"/>
</dbReference>
<reference evidence="13 14" key="1">
    <citation type="submission" date="2024-01" db="EMBL/GenBank/DDBJ databases">
        <title>The genome of the rayed Mediterranean limpet Patella caerulea (Linnaeus, 1758).</title>
        <authorList>
            <person name="Anh-Thu Weber A."/>
            <person name="Halstead-Nussloch G."/>
        </authorList>
    </citation>
    <scope>NUCLEOTIDE SEQUENCE [LARGE SCALE GENOMIC DNA]</scope>
    <source>
        <strain evidence="13">AATW-2023a</strain>
        <tissue evidence="13">Whole specimen</tissue>
    </source>
</reference>
<sequence>MGCSLSLKTPKPKNVELSRTERKIIAAILIQKWYRMYVARLEARRRYTWTIFQSIEYSGEQDQLKLHNFFNSMINQLSLDVNGQPKIARAFASTQRPHVIAKETSDVIGSLDDIHIESTYTGPHLTLPITHAQVKTLIQAFKAKQRLHVRYLLELLNAARKLLQQQKNINYASTSISKQITVCGDLHGKLEDLYMIFHKNGLPSVDNPFVFNGDFVDRGPSSIEVATILLACFLASPNEVFLNRGNHEDHVMNLRYGFIKEIIKKYKNNAVKVTNAFSEVFSWLPLATVIDNKVLVVHGGISDHVSMKSLARLDRHKYISVLRPPTITEVGGLDSMSMELQRLEEWKQVLDLLWSDPKSHMGCNPNTFRGGGCYFGPDVTDSFLEEHKFQLLIRSHECKPEGFEYNHNGKVLTIFSASNYYDIGSNKGAYIKLSGPDLQIHIVQFLANECSGVRKLTFTQRISCLEASAMQDLREKILALKSDLLEEFKKHDTEEKGTITIGDWCSAMETVMDVDVPWRMLRSKLVKLNSDKQVIYDTTFEQLQILHRYSENGDSVMELLYRYKDSLETIFRIFDKDNSGYISMTEFQEACSILIRHTSVSLLPGQIKDVAKSLDLNKDGQIDFNEFLEAFRIVDQRGLDYTADHLREADSEEEFDNIDTISLASCNSGMGLKRSVEPSILCSA</sequence>
<dbReference type="GO" id="GO:0005509">
    <property type="term" value="F:calcium ion binding"/>
    <property type="evidence" value="ECO:0007669"/>
    <property type="project" value="UniProtKB-UniRule"/>
</dbReference>
<dbReference type="PROSITE" id="PS00125">
    <property type="entry name" value="SER_THR_PHOSPHATASE"/>
    <property type="match status" value="1"/>
</dbReference>
<dbReference type="PROSITE" id="PS50096">
    <property type="entry name" value="IQ"/>
    <property type="match status" value="1"/>
</dbReference>
<dbReference type="Proteomes" id="UP001347796">
    <property type="component" value="Unassembled WGS sequence"/>
</dbReference>
<keyword evidence="3 10" id="KW-0479">Metal-binding</keyword>
<dbReference type="EC" id="3.1.3.16" evidence="10"/>
<dbReference type="InterPro" id="IPR006186">
    <property type="entry name" value="Ser/Thr-sp_prot-phosphatase"/>
</dbReference>
<evidence type="ECO:0000313" key="14">
    <source>
        <dbReference type="Proteomes" id="UP001347796"/>
    </source>
</evidence>
<evidence type="ECO:0000256" key="4">
    <source>
        <dbReference type="ARBA" id="ARBA00022737"/>
    </source>
</evidence>
<organism evidence="13 14">
    <name type="scientific">Patella caerulea</name>
    <name type="common">Rayed Mediterranean limpet</name>
    <dbReference type="NCBI Taxonomy" id="87958"/>
    <lineage>
        <taxon>Eukaryota</taxon>
        <taxon>Metazoa</taxon>
        <taxon>Spiralia</taxon>
        <taxon>Lophotrochozoa</taxon>
        <taxon>Mollusca</taxon>
        <taxon>Gastropoda</taxon>
        <taxon>Patellogastropoda</taxon>
        <taxon>Patelloidea</taxon>
        <taxon>Patellidae</taxon>
        <taxon>Patella</taxon>
    </lineage>
</organism>
<comment type="catalytic activity">
    <reaction evidence="9 10 11">
        <text>O-phospho-L-threonyl-[protein] + H2O = L-threonyl-[protein] + phosphate</text>
        <dbReference type="Rhea" id="RHEA:47004"/>
        <dbReference type="Rhea" id="RHEA-COMP:11060"/>
        <dbReference type="Rhea" id="RHEA-COMP:11605"/>
        <dbReference type="ChEBI" id="CHEBI:15377"/>
        <dbReference type="ChEBI" id="CHEBI:30013"/>
        <dbReference type="ChEBI" id="CHEBI:43474"/>
        <dbReference type="ChEBI" id="CHEBI:61977"/>
        <dbReference type="EC" id="3.1.3.16"/>
    </reaction>
</comment>
<dbReference type="InterPro" id="IPR013235">
    <property type="entry name" value="PPP_dom"/>
</dbReference>
<dbReference type="CDD" id="cd00051">
    <property type="entry name" value="EFh"/>
    <property type="match status" value="1"/>
</dbReference>
<dbReference type="InterPro" id="IPR012008">
    <property type="entry name" value="Ser/Thr-Pase_EF-hand_contain"/>
</dbReference>
<dbReference type="PROSITE" id="PS50222">
    <property type="entry name" value="EF_HAND_2"/>
    <property type="match status" value="3"/>
</dbReference>
<comment type="similarity">
    <text evidence="2 10 11">Belongs to the PPP phosphatase family.</text>
</comment>
<gene>
    <name evidence="13" type="ORF">SNE40_016144</name>
</gene>
<dbReference type="EMBL" id="JAZGQO010000011">
    <property type="protein sequence ID" value="KAK6172508.1"/>
    <property type="molecule type" value="Genomic_DNA"/>
</dbReference>
<dbReference type="PRINTS" id="PR00114">
    <property type="entry name" value="STPHPHTASE"/>
</dbReference>
<evidence type="ECO:0000259" key="12">
    <source>
        <dbReference type="PROSITE" id="PS50222"/>
    </source>
</evidence>
<name>A0AAN8JCI3_PATCE</name>
<evidence type="ECO:0000313" key="13">
    <source>
        <dbReference type="EMBL" id="KAK6172508.1"/>
    </source>
</evidence>
<dbReference type="InterPro" id="IPR011992">
    <property type="entry name" value="EF-hand-dom_pair"/>
</dbReference>
<dbReference type="PANTHER" id="PTHR45668">
    <property type="entry name" value="SERINE/THREONINE-PROTEIN PHOSPHATASE 5-RELATED"/>
    <property type="match status" value="1"/>
</dbReference>
<dbReference type="CDD" id="cd23767">
    <property type="entry name" value="IQCD"/>
    <property type="match status" value="1"/>
</dbReference>
<dbReference type="InterPro" id="IPR051134">
    <property type="entry name" value="PPP_phosphatase"/>
</dbReference>
<dbReference type="SMART" id="SM00156">
    <property type="entry name" value="PP2Ac"/>
    <property type="match status" value="1"/>
</dbReference>
<feature type="domain" description="EF-hand" evidence="12">
    <location>
        <begin position="479"/>
        <end position="514"/>
    </location>
</feature>
<feature type="domain" description="EF-hand" evidence="12">
    <location>
        <begin position="602"/>
        <end position="637"/>
    </location>
</feature>
<dbReference type="Pfam" id="PF00612">
    <property type="entry name" value="IQ"/>
    <property type="match status" value="1"/>
</dbReference>
<evidence type="ECO:0000256" key="3">
    <source>
        <dbReference type="ARBA" id="ARBA00022723"/>
    </source>
</evidence>
<dbReference type="SMART" id="SM00054">
    <property type="entry name" value="EFh"/>
    <property type="match status" value="3"/>
</dbReference>
<evidence type="ECO:0000256" key="8">
    <source>
        <dbReference type="ARBA" id="ARBA00047761"/>
    </source>
</evidence>
<dbReference type="SUPFAM" id="SSF47473">
    <property type="entry name" value="EF-hand"/>
    <property type="match status" value="1"/>
</dbReference>
<dbReference type="InterPro" id="IPR002048">
    <property type="entry name" value="EF_hand_dom"/>
</dbReference>
<dbReference type="Pfam" id="PF13499">
    <property type="entry name" value="EF-hand_7"/>
    <property type="match status" value="1"/>
</dbReference>
<dbReference type="GO" id="GO:0050906">
    <property type="term" value="P:detection of stimulus involved in sensory perception"/>
    <property type="evidence" value="ECO:0007669"/>
    <property type="project" value="UniProtKB-UniRule"/>
</dbReference>
<dbReference type="Pfam" id="PF00149">
    <property type="entry name" value="Metallophos"/>
    <property type="match status" value="1"/>
</dbReference>
<keyword evidence="7 10" id="KW-0464">Manganese</keyword>
<evidence type="ECO:0000256" key="2">
    <source>
        <dbReference type="ARBA" id="ARBA00008294"/>
    </source>
</evidence>
<evidence type="ECO:0000256" key="10">
    <source>
        <dbReference type="PIRNR" id="PIRNR000912"/>
    </source>
</evidence>
<evidence type="ECO:0000256" key="7">
    <source>
        <dbReference type="ARBA" id="ARBA00023211"/>
    </source>
</evidence>
<dbReference type="PIRSF" id="PIRSF000912">
    <property type="entry name" value="PPEF"/>
    <property type="match status" value="1"/>
</dbReference>
<keyword evidence="6" id="KW-0106">Calcium</keyword>